<dbReference type="STRING" id="5353.A0A1Q3EM53"/>
<dbReference type="AlphaFoldDB" id="A0A1Q3EM53"/>
<reference evidence="3 4" key="2">
    <citation type="submission" date="2017-02" db="EMBL/GenBank/DDBJ databases">
        <title>A genome survey and senescence transcriptome analysis in Lentinula edodes.</title>
        <authorList>
            <person name="Sakamoto Y."/>
            <person name="Nakade K."/>
            <person name="Sato S."/>
            <person name="Yoshida Y."/>
            <person name="Miyazaki K."/>
            <person name="Natsume S."/>
            <person name="Konno N."/>
        </authorList>
    </citation>
    <scope>NUCLEOTIDE SEQUENCE [LARGE SCALE GENOMIC DNA]</scope>
    <source>
        <strain evidence="3 4">NBRC 111202</strain>
    </source>
</reference>
<dbReference type="EMBL" id="BDGU01000623">
    <property type="protein sequence ID" value="GAW08297.1"/>
    <property type="molecule type" value="Genomic_DNA"/>
</dbReference>
<sequence length="149" mass="16948">MPVLSGVKAIAKLRDLGRRDFVVGVTGNALVSDQREYLDAGVDHVLTKPVLERRFLLPSIHSAPPFFTSVFLSIATEQWIQIILKYSRHRRLFTIRVEDSETTGHDWDEVLRNERINRSSFVLILHPCADGVPETCSKSYTNGYHQPDT</sequence>
<dbReference type="Proteomes" id="UP000188533">
    <property type="component" value="Unassembled WGS sequence"/>
</dbReference>
<feature type="domain" description="Response regulatory" evidence="2">
    <location>
        <begin position="1"/>
        <end position="63"/>
    </location>
</feature>
<evidence type="ECO:0000256" key="1">
    <source>
        <dbReference type="PROSITE-ProRule" id="PRU00169"/>
    </source>
</evidence>
<gene>
    <name evidence="3" type="ORF">LENED_010352</name>
</gene>
<dbReference type="GO" id="GO:0000160">
    <property type="term" value="P:phosphorelay signal transduction system"/>
    <property type="evidence" value="ECO:0007669"/>
    <property type="project" value="InterPro"/>
</dbReference>
<comment type="caution">
    <text evidence="1">Lacks conserved residue(s) required for the propagation of feature annotation.</text>
</comment>
<reference evidence="3 4" key="1">
    <citation type="submission" date="2016-08" db="EMBL/GenBank/DDBJ databases">
        <authorList>
            <consortium name="Lentinula edodes genome sequencing consortium"/>
            <person name="Sakamoto Y."/>
            <person name="Nakade K."/>
            <person name="Sato S."/>
            <person name="Yoshida Y."/>
            <person name="Miyazaki K."/>
            <person name="Natsume S."/>
            <person name="Konno N."/>
        </authorList>
    </citation>
    <scope>NUCLEOTIDE SEQUENCE [LARGE SCALE GENOMIC DNA]</scope>
    <source>
        <strain evidence="3 4">NBRC 111202</strain>
    </source>
</reference>
<evidence type="ECO:0000313" key="4">
    <source>
        <dbReference type="Proteomes" id="UP000188533"/>
    </source>
</evidence>
<keyword evidence="4" id="KW-1185">Reference proteome</keyword>
<dbReference type="InterPro" id="IPR011006">
    <property type="entry name" value="CheY-like_superfamily"/>
</dbReference>
<accession>A0A1Q3EM53</accession>
<dbReference type="InterPro" id="IPR014041">
    <property type="entry name" value="ESCRT-II_cplx_Vps25-sub_N"/>
</dbReference>
<evidence type="ECO:0000259" key="2">
    <source>
        <dbReference type="PROSITE" id="PS50110"/>
    </source>
</evidence>
<comment type="caution">
    <text evidence="3">The sequence shown here is derived from an EMBL/GenBank/DDBJ whole genome shotgun (WGS) entry which is preliminary data.</text>
</comment>
<dbReference type="SUPFAM" id="SSF52172">
    <property type="entry name" value="CheY-like"/>
    <property type="match status" value="1"/>
</dbReference>
<evidence type="ECO:0000313" key="3">
    <source>
        <dbReference type="EMBL" id="GAW08297.1"/>
    </source>
</evidence>
<dbReference type="Gene3D" id="3.40.50.2300">
    <property type="match status" value="1"/>
</dbReference>
<dbReference type="SUPFAM" id="SSF46785">
    <property type="entry name" value="Winged helix' DNA-binding domain"/>
    <property type="match status" value="1"/>
</dbReference>
<dbReference type="PROSITE" id="PS50110">
    <property type="entry name" value="RESPONSE_REGULATORY"/>
    <property type="match status" value="1"/>
</dbReference>
<proteinExistence type="predicted"/>
<dbReference type="InterPro" id="IPR036390">
    <property type="entry name" value="WH_DNA-bd_sf"/>
</dbReference>
<dbReference type="Gene3D" id="1.10.10.570">
    <property type="entry name" value="Winged helix' DNA-binding domain. Chain C. Domain 1"/>
    <property type="match status" value="1"/>
</dbReference>
<name>A0A1Q3EM53_LENED</name>
<dbReference type="InterPro" id="IPR001789">
    <property type="entry name" value="Sig_transdc_resp-reg_receiver"/>
</dbReference>
<protein>
    <submittedName>
        <fullName evidence="3">ESCRT-II complex vps25 subunit</fullName>
    </submittedName>
</protein>
<organism evidence="3 4">
    <name type="scientific">Lentinula edodes</name>
    <name type="common">Shiitake mushroom</name>
    <name type="synonym">Lentinus edodes</name>
    <dbReference type="NCBI Taxonomy" id="5353"/>
    <lineage>
        <taxon>Eukaryota</taxon>
        <taxon>Fungi</taxon>
        <taxon>Dikarya</taxon>
        <taxon>Basidiomycota</taxon>
        <taxon>Agaricomycotina</taxon>
        <taxon>Agaricomycetes</taxon>
        <taxon>Agaricomycetidae</taxon>
        <taxon>Agaricales</taxon>
        <taxon>Marasmiineae</taxon>
        <taxon>Omphalotaceae</taxon>
        <taxon>Lentinula</taxon>
    </lineage>
</organism>